<dbReference type="SUPFAM" id="SSF102462">
    <property type="entry name" value="Peptidyl-tRNA hydrolase II"/>
    <property type="match status" value="1"/>
</dbReference>
<evidence type="ECO:0008006" key="3">
    <source>
        <dbReference type="Google" id="ProtNLM"/>
    </source>
</evidence>
<name>A0A3S9WDN6_9MICO</name>
<dbReference type="EMBL" id="CP031423">
    <property type="protein sequence ID" value="AZS38152.1"/>
    <property type="molecule type" value="Genomic_DNA"/>
</dbReference>
<dbReference type="InterPro" id="IPR018988">
    <property type="entry name" value="DUF2000"/>
</dbReference>
<dbReference type="KEGG" id="mlv:CVS47_02803"/>
<reference evidence="1 2" key="1">
    <citation type="submission" date="2018-08" db="EMBL/GenBank/DDBJ databases">
        <title>Microbacterium lemovicicum sp. nov., a bacterium isolated from a natural uranium-rich soil.</title>
        <authorList>
            <person name="ORTET P."/>
        </authorList>
    </citation>
    <scope>NUCLEOTIDE SEQUENCE [LARGE SCALE GENOMIC DNA]</scope>
    <source>
        <strain evidence="1 2">Viu22</strain>
    </source>
</reference>
<proteinExistence type="predicted"/>
<sequence length="140" mass="14949">MTDEPVRFPTRIALVLRDDLAPWQIANVAAFLASGVAAEPGLLGEPYVDGGGTSYLRLLGQPITILQGDATTLQDVRAKAVTRDLRVAVYDRAMFTTGHDAANREVVAAVRGDALDLVGVAVHGPKNAVDRILKGVPRHR</sequence>
<dbReference type="RefSeq" id="WP_127096620.1">
    <property type="nucleotide sequence ID" value="NZ_CP031423.1"/>
</dbReference>
<dbReference type="Pfam" id="PF09391">
    <property type="entry name" value="DUF2000"/>
    <property type="match status" value="1"/>
</dbReference>
<dbReference type="AlphaFoldDB" id="A0A3S9WDN6"/>
<organism evidence="1 2">
    <name type="scientific">Microbacterium lemovicicum</name>
    <dbReference type="NCBI Taxonomy" id="1072463"/>
    <lineage>
        <taxon>Bacteria</taxon>
        <taxon>Bacillati</taxon>
        <taxon>Actinomycetota</taxon>
        <taxon>Actinomycetes</taxon>
        <taxon>Micrococcales</taxon>
        <taxon>Microbacteriaceae</taxon>
        <taxon>Microbacterium</taxon>
    </lineage>
</organism>
<dbReference type="OrthoDB" id="1684239at2"/>
<dbReference type="InterPro" id="IPR023476">
    <property type="entry name" value="Pep_tRNA_hydro_II_dom_sf"/>
</dbReference>
<dbReference type="Proteomes" id="UP000276888">
    <property type="component" value="Chromosome"/>
</dbReference>
<evidence type="ECO:0000313" key="2">
    <source>
        <dbReference type="Proteomes" id="UP000276888"/>
    </source>
</evidence>
<evidence type="ECO:0000313" key="1">
    <source>
        <dbReference type="EMBL" id="AZS38152.1"/>
    </source>
</evidence>
<dbReference type="Gene3D" id="3.40.1490.10">
    <property type="entry name" value="Bit1"/>
    <property type="match status" value="1"/>
</dbReference>
<keyword evidence="2" id="KW-1185">Reference proteome</keyword>
<accession>A0A3S9WDN6</accession>
<gene>
    <name evidence="1" type="ORF">CVS47_02803</name>
</gene>
<protein>
    <recommendedName>
        <fullName evidence="3">DUF2000 domain-containing protein</fullName>
    </recommendedName>
</protein>